<accession>A0ABD1CKE6</accession>
<proteinExistence type="predicted"/>
<dbReference type="AlphaFoldDB" id="A0ABD1CKE6"/>
<gene>
    <name evidence="1" type="ORF">pipiens_016668</name>
</gene>
<keyword evidence="2" id="KW-1185">Reference proteome</keyword>
<dbReference type="InterPro" id="IPR027413">
    <property type="entry name" value="GROEL-like_equatorial_sf"/>
</dbReference>
<sequence>MLRLLEVDHPAAKVHFKLAKLQNEIFGDRTICIAAELLKNTRMSLQHASRLAVAYRRSTVLSVPGMLLLEMEVT</sequence>
<comment type="caution">
    <text evidence="1">The sequence shown here is derived from an EMBL/GenBank/DDBJ whole genome shotgun (WGS) entry which is preliminary data.</text>
</comment>
<name>A0ABD1CKE6_CULPP</name>
<dbReference type="Proteomes" id="UP001562425">
    <property type="component" value="Unassembled WGS sequence"/>
</dbReference>
<reference evidence="1 2" key="1">
    <citation type="submission" date="2024-05" db="EMBL/GenBank/DDBJ databases">
        <title>Culex pipiens pipiens assembly and annotation.</title>
        <authorList>
            <person name="Alout H."/>
            <person name="Durand T."/>
        </authorList>
    </citation>
    <scope>NUCLEOTIDE SEQUENCE [LARGE SCALE GENOMIC DNA]</scope>
    <source>
        <strain evidence="1">HA-2024</strain>
        <tissue evidence="1">Whole body</tissue>
    </source>
</reference>
<protein>
    <submittedName>
        <fullName evidence="1">Uncharacterized protein</fullName>
    </submittedName>
</protein>
<dbReference type="EMBL" id="JBEHCU010011362">
    <property type="protein sequence ID" value="KAL1376828.1"/>
    <property type="molecule type" value="Genomic_DNA"/>
</dbReference>
<evidence type="ECO:0000313" key="2">
    <source>
        <dbReference type="Proteomes" id="UP001562425"/>
    </source>
</evidence>
<dbReference type="Gene3D" id="1.10.560.10">
    <property type="entry name" value="GroEL-like equatorial domain"/>
    <property type="match status" value="1"/>
</dbReference>
<organism evidence="1 2">
    <name type="scientific">Culex pipiens pipiens</name>
    <name type="common">Northern house mosquito</name>
    <dbReference type="NCBI Taxonomy" id="38569"/>
    <lineage>
        <taxon>Eukaryota</taxon>
        <taxon>Metazoa</taxon>
        <taxon>Ecdysozoa</taxon>
        <taxon>Arthropoda</taxon>
        <taxon>Hexapoda</taxon>
        <taxon>Insecta</taxon>
        <taxon>Pterygota</taxon>
        <taxon>Neoptera</taxon>
        <taxon>Endopterygota</taxon>
        <taxon>Diptera</taxon>
        <taxon>Nematocera</taxon>
        <taxon>Culicoidea</taxon>
        <taxon>Culicidae</taxon>
        <taxon>Culicinae</taxon>
        <taxon>Culicini</taxon>
        <taxon>Culex</taxon>
        <taxon>Culex</taxon>
    </lineage>
</organism>
<evidence type="ECO:0000313" key="1">
    <source>
        <dbReference type="EMBL" id="KAL1376828.1"/>
    </source>
</evidence>
<dbReference type="SUPFAM" id="SSF48592">
    <property type="entry name" value="GroEL equatorial domain-like"/>
    <property type="match status" value="1"/>
</dbReference>